<evidence type="ECO:0000313" key="1">
    <source>
        <dbReference type="EMBL" id="RXZ62252.1"/>
    </source>
</evidence>
<accession>A0A4Q2KFU0</accession>
<proteinExistence type="predicted"/>
<evidence type="ECO:0008006" key="3">
    <source>
        <dbReference type="Google" id="ProtNLM"/>
    </source>
</evidence>
<name>A0A4Q2KFU0_9FIRM</name>
<protein>
    <recommendedName>
        <fullName evidence="3">Uracil-DNA glycosylase-like domain-containing protein</fullName>
    </recommendedName>
</protein>
<keyword evidence="2" id="KW-1185">Reference proteome</keyword>
<dbReference type="EMBL" id="SDOZ01000002">
    <property type="protein sequence ID" value="RXZ62252.1"/>
    <property type="molecule type" value="Genomic_DNA"/>
</dbReference>
<comment type="caution">
    <text evidence="1">The sequence shown here is derived from an EMBL/GenBank/DDBJ whole genome shotgun (WGS) entry which is preliminary data.</text>
</comment>
<sequence>MDERLKQITEEYVSDFSQKRDLDFVVKPSIPIIWFGDIEGYLNSSKKVITVGLNPSLKEFSESRFHIGSEDFSVEKLYCVLNDYFKVNPYRNYFNCFSKILETQIATYNFTYGKKNTAIHIDMYSSIATNPTWGKLNKFKKNSINQFGLFIKLLELLSPDVVLISLEWQQVLESFQLKQNCLILKKHSPHGPELEIYQQDKKLIVYVRNRTGKPFSVKNEIMDDVKDFFKINKVEQ</sequence>
<reference evidence="1 2" key="1">
    <citation type="journal article" date="2019" name="Gut">
        <title>Antibiotics-induced monodominance of a novel gut bacterial order.</title>
        <authorList>
            <person name="Hildebrand F."/>
            <person name="Moitinho-Silva L."/>
            <person name="Blasche S."/>
            <person name="Jahn M.T."/>
            <person name="Gossmann T.I."/>
            <person name="Heuerta-Cepas J."/>
            <person name="Hercog R."/>
            <person name="Luetge M."/>
            <person name="Bahram M."/>
            <person name="Pryszlak A."/>
            <person name="Alves R.J."/>
            <person name="Waszak S.M."/>
            <person name="Zhu A."/>
            <person name="Ye L."/>
            <person name="Costea P.I."/>
            <person name="Aalvink S."/>
            <person name="Belzer C."/>
            <person name="Forslund S.K."/>
            <person name="Sunagawa S."/>
            <person name="Hentschel U."/>
            <person name="Merten C."/>
            <person name="Patil K.R."/>
            <person name="Benes V."/>
            <person name="Bork P."/>
        </authorList>
    </citation>
    <scope>NUCLEOTIDE SEQUENCE [LARGE SCALE GENOMIC DNA]</scope>
    <source>
        <strain evidence="1 2">HDS1380</strain>
    </source>
</reference>
<evidence type="ECO:0000313" key="2">
    <source>
        <dbReference type="Proteomes" id="UP000291269"/>
    </source>
</evidence>
<organism evidence="1 2">
    <name type="scientific">Candidatus Borkfalkia ceftriaxoniphila</name>
    <dbReference type="NCBI Taxonomy" id="2508949"/>
    <lineage>
        <taxon>Bacteria</taxon>
        <taxon>Bacillati</taxon>
        <taxon>Bacillota</taxon>
        <taxon>Clostridia</taxon>
        <taxon>Christensenellales</taxon>
        <taxon>Christensenellaceae</taxon>
        <taxon>Candidatus Borkfalkia</taxon>
    </lineage>
</organism>
<gene>
    <name evidence="1" type="ORF">ESZ91_07620</name>
</gene>
<dbReference type="AlphaFoldDB" id="A0A4Q2KFU0"/>
<dbReference type="RefSeq" id="WP_129225779.1">
    <property type="nucleotide sequence ID" value="NZ_SDOZ01000002.1"/>
</dbReference>
<dbReference type="OrthoDB" id="6870466at2"/>
<dbReference type="Proteomes" id="UP000291269">
    <property type="component" value="Unassembled WGS sequence"/>
</dbReference>